<comment type="caution">
    <text evidence="1">The sequence shown here is derived from an EMBL/GenBank/DDBJ whole genome shotgun (WGS) entry which is preliminary data.</text>
</comment>
<name>A0A8J7FMH0_9NEIS</name>
<evidence type="ECO:0000313" key="1">
    <source>
        <dbReference type="EMBL" id="MBE9610862.1"/>
    </source>
</evidence>
<evidence type="ECO:0000313" key="2">
    <source>
        <dbReference type="Proteomes" id="UP000604481"/>
    </source>
</evidence>
<gene>
    <name evidence="1" type="ORF">INR99_16100</name>
</gene>
<accession>A0A8J7FMH0</accession>
<protein>
    <submittedName>
        <fullName evidence="1">PcfJ domain-containing protein</fullName>
    </submittedName>
</protein>
<organism evidence="1 2">
    <name type="scientific">Chitinilyticum piscinae</name>
    <dbReference type="NCBI Taxonomy" id="2866724"/>
    <lineage>
        <taxon>Bacteria</taxon>
        <taxon>Pseudomonadati</taxon>
        <taxon>Pseudomonadota</taxon>
        <taxon>Betaproteobacteria</taxon>
        <taxon>Neisseriales</taxon>
        <taxon>Chitinibacteraceae</taxon>
        <taxon>Chitinilyticum</taxon>
    </lineage>
</organism>
<keyword evidence="2" id="KW-1185">Reference proteome</keyword>
<proteinExistence type="predicted"/>
<dbReference type="Proteomes" id="UP000604481">
    <property type="component" value="Unassembled WGS sequence"/>
</dbReference>
<reference evidence="1 2" key="1">
    <citation type="submission" date="2020-10" db="EMBL/GenBank/DDBJ databases">
        <title>The genome sequence of Chitinilyticum litopenaei 4Y14.</title>
        <authorList>
            <person name="Liu Y."/>
        </authorList>
    </citation>
    <scope>NUCLEOTIDE SEQUENCE [LARGE SCALE GENOMIC DNA]</scope>
    <source>
        <strain evidence="1 2">4Y14</strain>
    </source>
</reference>
<dbReference type="EMBL" id="JADFUA010000014">
    <property type="protein sequence ID" value="MBE9610862.1"/>
    <property type="molecule type" value="Genomic_DNA"/>
</dbReference>
<dbReference type="AlphaFoldDB" id="A0A8J7FMH0"/>
<sequence>MNIIFELANGQCCAAIFGPSSLYLRPDEIARDILRFNFDSAEGYRLAMLELSKKYHGENLSIEVVKLIGVMPFSHGMHLNLNMLGAPVELKNEIRECYQAFIGRLDQRILSYLHCDDWKDSSAYNSLIQKTHGHYRRQAVQAYPILGSVYSQKVSLYNFIGEIDKSRHALMATIDQGRPLQGLLAEALSVGPETVRWVQKYANDQVCKHWSYCPEKFYQYLELIPYNLRPKREQDFVCFVGICDRLHFWQPFDSKPIVGSWLIYAASKDWELSDDKVYEIELLARMLASFHRVICLYGVEDSESSSLLIAAATKASANWLVMARKWNQEMHFNLKDPETDLDLQGGWPGLPICDFEFQGMSCHELTTRNTLEEEGRKQGHCVGGYYSKCQFGQFHIFSISDDNGEKLSTLAIELVKSDGQVGVRIAEHRGRRNEPPSGREYEIADQLLSELSRPIFSMKIQAIYDGAEKRRIRRVYAEERQTRLNFAWILNYKESKLLRSIQIAVSRLSGSKKEGETWVI</sequence>